<evidence type="ECO:0000256" key="3">
    <source>
        <dbReference type="ARBA" id="ARBA00022989"/>
    </source>
</evidence>
<dbReference type="InterPro" id="IPR011701">
    <property type="entry name" value="MFS"/>
</dbReference>
<dbReference type="GO" id="GO:0022857">
    <property type="term" value="F:transmembrane transporter activity"/>
    <property type="evidence" value="ECO:0007669"/>
    <property type="project" value="InterPro"/>
</dbReference>
<feature type="transmembrane region" description="Helical" evidence="6">
    <location>
        <begin position="259"/>
        <end position="278"/>
    </location>
</feature>
<keyword evidence="4 6" id="KW-0472">Membrane</keyword>
<evidence type="ECO:0000256" key="5">
    <source>
        <dbReference type="SAM" id="MobiDB-lite"/>
    </source>
</evidence>
<dbReference type="InterPro" id="IPR050382">
    <property type="entry name" value="MFS_Na/Anion_cotransporter"/>
</dbReference>
<gene>
    <name evidence="7" type="ORF">TDIB3V08_LOCUS4009</name>
</gene>
<dbReference type="PANTHER" id="PTHR11662">
    <property type="entry name" value="SOLUTE CARRIER FAMILY 17"/>
    <property type="match status" value="1"/>
</dbReference>
<evidence type="ECO:0000256" key="1">
    <source>
        <dbReference type="ARBA" id="ARBA00004141"/>
    </source>
</evidence>
<evidence type="ECO:0000256" key="6">
    <source>
        <dbReference type="SAM" id="Phobius"/>
    </source>
</evidence>
<dbReference type="EMBL" id="OA565789">
    <property type="protein sequence ID" value="CAD7197707.1"/>
    <property type="molecule type" value="Genomic_DNA"/>
</dbReference>
<evidence type="ECO:0000256" key="4">
    <source>
        <dbReference type="ARBA" id="ARBA00023136"/>
    </source>
</evidence>
<dbReference type="SUPFAM" id="SSF103473">
    <property type="entry name" value="MFS general substrate transporter"/>
    <property type="match status" value="1"/>
</dbReference>
<proteinExistence type="predicted"/>
<organism evidence="7">
    <name type="scientific">Timema douglasi</name>
    <name type="common">Walking stick</name>
    <dbReference type="NCBI Taxonomy" id="61478"/>
    <lineage>
        <taxon>Eukaryota</taxon>
        <taxon>Metazoa</taxon>
        <taxon>Ecdysozoa</taxon>
        <taxon>Arthropoda</taxon>
        <taxon>Hexapoda</taxon>
        <taxon>Insecta</taxon>
        <taxon>Pterygota</taxon>
        <taxon>Neoptera</taxon>
        <taxon>Polyneoptera</taxon>
        <taxon>Phasmatodea</taxon>
        <taxon>Timematodea</taxon>
        <taxon>Timematoidea</taxon>
        <taxon>Timematidae</taxon>
        <taxon>Timema</taxon>
    </lineage>
</organism>
<dbReference type="Gene3D" id="1.20.1250.20">
    <property type="entry name" value="MFS general substrate transporter like domains"/>
    <property type="match status" value="1"/>
</dbReference>
<name>A0A7R8ZA38_TIMDO</name>
<keyword evidence="2 6" id="KW-0812">Transmembrane</keyword>
<keyword evidence="3 6" id="KW-1133">Transmembrane helix</keyword>
<dbReference type="InterPro" id="IPR036259">
    <property type="entry name" value="MFS_trans_sf"/>
</dbReference>
<reference evidence="7" key="1">
    <citation type="submission" date="2020-11" db="EMBL/GenBank/DDBJ databases">
        <authorList>
            <person name="Tran Van P."/>
        </authorList>
    </citation>
    <scope>NUCLEOTIDE SEQUENCE</scope>
</reference>
<comment type="subcellular location">
    <subcellularLocation>
        <location evidence="1">Membrane</location>
        <topology evidence="1">Multi-pass membrane protein</topology>
    </subcellularLocation>
</comment>
<feature type="transmembrane region" description="Helical" evidence="6">
    <location>
        <begin position="175"/>
        <end position="192"/>
    </location>
</feature>
<protein>
    <submittedName>
        <fullName evidence="7">Uncharacterized protein</fullName>
    </submittedName>
</protein>
<dbReference type="GO" id="GO:0016020">
    <property type="term" value="C:membrane"/>
    <property type="evidence" value="ECO:0007669"/>
    <property type="project" value="UniProtKB-SubCell"/>
</dbReference>
<accession>A0A7R8ZA38</accession>
<feature type="transmembrane region" description="Helical" evidence="6">
    <location>
        <begin position="83"/>
        <end position="101"/>
    </location>
</feature>
<evidence type="ECO:0000313" key="7">
    <source>
        <dbReference type="EMBL" id="CAD7197707.1"/>
    </source>
</evidence>
<dbReference type="PANTHER" id="PTHR11662:SF399">
    <property type="entry name" value="FI19708P1-RELATED"/>
    <property type="match status" value="1"/>
</dbReference>
<feature type="transmembrane region" description="Helical" evidence="6">
    <location>
        <begin position="199"/>
        <end position="218"/>
    </location>
</feature>
<dbReference type="Pfam" id="PF07690">
    <property type="entry name" value="MFS_1"/>
    <property type="match status" value="1"/>
</dbReference>
<dbReference type="AlphaFoldDB" id="A0A7R8ZA38"/>
<evidence type="ECO:0000256" key="2">
    <source>
        <dbReference type="ARBA" id="ARBA00022692"/>
    </source>
</evidence>
<feature type="transmembrane region" description="Helical" evidence="6">
    <location>
        <begin position="343"/>
        <end position="362"/>
    </location>
</feature>
<feature type="region of interest" description="Disordered" evidence="5">
    <location>
        <begin position="387"/>
        <end position="420"/>
    </location>
</feature>
<sequence>MGIGKVVLEEVNPHLGGGRVENHLGKPPPVHPTEIQTSISPSSAVELNTTSALAKYATEAVNPAMSDHVLGPRWRFWRRRRDVLVVLTFLGFVDVILLRMSRKYFYCEALENSKDTTFQASPTGVSCDTSDQLRVDRIGQIIQAGRLTRGAGLKPVGQGSLLSWLTTDHGTSSNAFLYGYLLTVIPGGFLATKIGGQRLYGIRAVISVVVTLIIWASNTVNSQFILAIMFLEGLCRGLVDPSIICIWSQWFPLPERNRLIYFSMCGVPVGHIMAYVLVDAGRDCYKTELTGINETKNVITSKIKHTGSVLSEVTSRGCLFSCLMDDIQPREKVWTSTNEMDRLVNIILFQILGTGWSLVWWLTVKDRPRDDPNISPEELHHIEKFLTKDGTNGPNESKAKIGSPVIGPDTWYSSQSTRETSAIIMKRRPASTSEHKEITSQLA</sequence>
<feature type="compositionally biased region" description="Polar residues" evidence="5">
    <location>
        <begin position="411"/>
        <end position="420"/>
    </location>
</feature>